<organism evidence="2 3">
    <name type="scientific">Puccinia sorghi</name>
    <dbReference type="NCBI Taxonomy" id="27349"/>
    <lineage>
        <taxon>Eukaryota</taxon>
        <taxon>Fungi</taxon>
        <taxon>Dikarya</taxon>
        <taxon>Basidiomycota</taxon>
        <taxon>Pucciniomycotina</taxon>
        <taxon>Pucciniomycetes</taxon>
        <taxon>Pucciniales</taxon>
        <taxon>Pucciniaceae</taxon>
        <taxon>Puccinia</taxon>
    </lineage>
</organism>
<keyword evidence="3" id="KW-1185">Reference proteome</keyword>
<dbReference type="AlphaFoldDB" id="A0A0L6UX23"/>
<protein>
    <submittedName>
        <fullName evidence="2">Uncharacterized protein</fullName>
    </submittedName>
</protein>
<evidence type="ECO:0000256" key="1">
    <source>
        <dbReference type="SAM" id="MobiDB-lite"/>
    </source>
</evidence>
<dbReference type="EMBL" id="LAVV01008446">
    <property type="protein sequence ID" value="KNZ52787.1"/>
    <property type="molecule type" value="Genomic_DNA"/>
</dbReference>
<comment type="caution">
    <text evidence="2">The sequence shown here is derived from an EMBL/GenBank/DDBJ whole genome shotgun (WGS) entry which is preliminary data.</text>
</comment>
<name>A0A0L6UX23_9BASI</name>
<evidence type="ECO:0000313" key="3">
    <source>
        <dbReference type="Proteomes" id="UP000037035"/>
    </source>
</evidence>
<dbReference type="OrthoDB" id="2502393at2759"/>
<accession>A0A0L6UX23</accession>
<gene>
    <name evidence="2" type="ORF">VP01_344g11</name>
</gene>
<dbReference type="VEuPathDB" id="FungiDB:VP01_344g11"/>
<dbReference type="Proteomes" id="UP000037035">
    <property type="component" value="Unassembled WGS sequence"/>
</dbReference>
<reference evidence="2 3" key="1">
    <citation type="submission" date="2015-08" db="EMBL/GenBank/DDBJ databases">
        <title>Next Generation Sequencing and Analysis of the Genome of Puccinia sorghi L Schw, the Causal Agent of Maize Common Rust.</title>
        <authorList>
            <person name="Rochi L."/>
            <person name="Burguener G."/>
            <person name="Darino M."/>
            <person name="Turjanski A."/>
            <person name="Kreff E."/>
            <person name="Dieguez M.J."/>
            <person name="Sacco F."/>
        </authorList>
    </citation>
    <scope>NUCLEOTIDE SEQUENCE [LARGE SCALE GENOMIC DNA]</scope>
    <source>
        <strain evidence="2 3">RO10H11247</strain>
    </source>
</reference>
<feature type="region of interest" description="Disordered" evidence="1">
    <location>
        <begin position="148"/>
        <end position="168"/>
    </location>
</feature>
<evidence type="ECO:0000313" key="2">
    <source>
        <dbReference type="EMBL" id="KNZ52787.1"/>
    </source>
</evidence>
<proteinExistence type="predicted"/>
<sequence>MLRTEGPEAIGLSQLSIQESDLIDEAALDHQQNPIPNRTVSQTNPIVKDSTCDDLIPSGDPSHHNLKLRNLSVDLLQRLTARTILSFVLSLLEDEDLIGFSTTTTRESIIKSVLKNRDSFARLSRSETQIIIGESLLVARSRIVSEYEDETTEQDELPGSEEKSTLEERLEERRVSGVVEEQLKELIKNQFTIYEHPFRNPTNHSPLKGSISLSEASSLISFSAQVLSWNRLFDLVLSTSG</sequence>
<feature type="compositionally biased region" description="Acidic residues" evidence="1">
    <location>
        <begin position="148"/>
        <end position="159"/>
    </location>
</feature>